<dbReference type="PROSITE" id="PS51257">
    <property type="entry name" value="PROKAR_LIPOPROTEIN"/>
    <property type="match status" value="1"/>
</dbReference>
<accession>A0A0F3KXU9</accession>
<feature type="signal peptide" evidence="1">
    <location>
        <begin position="1"/>
        <end position="19"/>
    </location>
</feature>
<dbReference type="AlphaFoldDB" id="A0A0F3KXU9"/>
<keyword evidence="1" id="KW-0732">Signal</keyword>
<name>A0A0F3KXU9_9GAMM</name>
<dbReference type="Gene3D" id="2.40.70.10">
    <property type="entry name" value="Acid Proteases"/>
    <property type="match status" value="1"/>
</dbReference>
<dbReference type="PATRIC" id="fig|345309.4.peg.429"/>
<protein>
    <recommendedName>
        <fullName evidence="4">Aspartyl protease</fullName>
    </recommendedName>
</protein>
<dbReference type="InterPro" id="IPR034122">
    <property type="entry name" value="Retropepsin-like_bacterial"/>
</dbReference>
<evidence type="ECO:0000256" key="1">
    <source>
        <dbReference type="SAM" id="SignalP"/>
    </source>
</evidence>
<dbReference type="CDD" id="cd05483">
    <property type="entry name" value="retropepsin_like_bacteria"/>
    <property type="match status" value="1"/>
</dbReference>
<dbReference type="OrthoDB" id="198130at2"/>
<dbReference type="EMBL" id="JZRB01000013">
    <property type="protein sequence ID" value="KJV36070.1"/>
    <property type="molecule type" value="Genomic_DNA"/>
</dbReference>
<keyword evidence="3" id="KW-1185">Reference proteome</keyword>
<dbReference type="InterPro" id="IPR021109">
    <property type="entry name" value="Peptidase_aspartic_dom_sf"/>
</dbReference>
<evidence type="ECO:0008006" key="4">
    <source>
        <dbReference type="Google" id="ProtNLM"/>
    </source>
</evidence>
<sequence>MHRILLFLSLVAAACGALAAEATRPAAFVANGTLVSEGLESTWTEAVDPRAGAWRVSVAHPARRYADGADAAGRWHQDVSGALHPFDSAEAKTVAVTEAWLLGFGWLDPDSAVMGPSVVTRERGMDLRRTVATPPGGREATLWFDQTTGHLVRATWRVSFLTVTRDYADYRDTNGAALPYRMETLAKTDSGTEDSRESIRITRYDTPAGPAMAKALARPPLLPGDVTMRNGAKGANTPLLLEGGALLVEASINGSKPMPFILDTGGHAILTETTAKALGIKGQGKGVSTGSGPGSMAITYAPVKSLALGNAELRDQTFLVMPFGFSFADRGEREPIAGILGLEVFERFVVTFDYDRGQLGLVPFDLQKHLPLQGERIPLRFTFDMPVVEGALDGRRGIFGIDTGNSGTLLVFPQWAEREGLAARYRKGYALAGGGGVG</sequence>
<gene>
    <name evidence="2" type="ORF">VI08_06210</name>
</gene>
<proteinExistence type="predicted"/>
<feature type="chain" id="PRO_5002463607" description="Aspartyl protease" evidence="1">
    <location>
        <begin position="20"/>
        <end position="438"/>
    </location>
</feature>
<reference evidence="2 3" key="1">
    <citation type="submission" date="2015-03" db="EMBL/GenBank/DDBJ databases">
        <title>Draft genome sequence of Luteibacter yeojuensis strain SU11.</title>
        <authorList>
            <person name="Sulaiman J."/>
            <person name="Priya K."/>
            <person name="Chan K.-G."/>
        </authorList>
    </citation>
    <scope>NUCLEOTIDE SEQUENCE [LARGE SCALE GENOMIC DNA]</scope>
    <source>
        <strain evidence="2 3">SU11</strain>
    </source>
</reference>
<dbReference type="Pfam" id="PF13650">
    <property type="entry name" value="Asp_protease_2"/>
    <property type="match status" value="1"/>
</dbReference>
<feature type="non-terminal residue" evidence="2">
    <location>
        <position position="438"/>
    </location>
</feature>
<evidence type="ECO:0000313" key="3">
    <source>
        <dbReference type="Proteomes" id="UP000033651"/>
    </source>
</evidence>
<dbReference type="Proteomes" id="UP000033651">
    <property type="component" value="Unassembled WGS sequence"/>
</dbReference>
<comment type="caution">
    <text evidence="2">The sequence shown here is derived from an EMBL/GenBank/DDBJ whole genome shotgun (WGS) entry which is preliminary data.</text>
</comment>
<dbReference type="RefSeq" id="WP_045828697.1">
    <property type="nucleotide sequence ID" value="NZ_JZRB01000013.1"/>
</dbReference>
<evidence type="ECO:0000313" key="2">
    <source>
        <dbReference type="EMBL" id="KJV36070.1"/>
    </source>
</evidence>
<organism evidence="2 3">
    <name type="scientific">Luteibacter yeojuensis</name>
    <dbReference type="NCBI Taxonomy" id="345309"/>
    <lineage>
        <taxon>Bacteria</taxon>
        <taxon>Pseudomonadati</taxon>
        <taxon>Pseudomonadota</taxon>
        <taxon>Gammaproteobacteria</taxon>
        <taxon>Lysobacterales</taxon>
        <taxon>Rhodanobacteraceae</taxon>
        <taxon>Luteibacter</taxon>
    </lineage>
</organism>